<evidence type="ECO:0000256" key="6">
    <source>
        <dbReference type="RuleBase" id="RU367028"/>
    </source>
</evidence>
<sequence length="195" mass="21820">MSTSRRKFVLNTVSVNLGCSSCKRPKISHFFHPKPKPKLTSQTPQLPNHSSSTSSIWDKDDAATTTTITTSNTAATLSPYGDNYATVRGLGRVGGEGVAVEKDSEDPYLDFRHSMIQMIMENEIYSKDELRELLSCFLELNSPYHHGVIVRAFTEIWNALLSLSLKSNSPSSHIYCNACIEYKYNKAPGLLLYMF</sequence>
<evidence type="ECO:0000256" key="2">
    <source>
        <dbReference type="ARBA" id="ARBA00022491"/>
    </source>
</evidence>
<dbReference type="OrthoDB" id="1928390at2759"/>
<dbReference type="NCBIfam" id="TIGR01568">
    <property type="entry name" value="A_thal_3678"/>
    <property type="match status" value="1"/>
</dbReference>
<dbReference type="EMBL" id="JAAIUW010000008">
    <property type="protein sequence ID" value="KAF7818830.1"/>
    <property type="molecule type" value="Genomic_DNA"/>
</dbReference>
<evidence type="ECO:0000313" key="10">
    <source>
        <dbReference type="Proteomes" id="UP000634136"/>
    </source>
</evidence>
<evidence type="ECO:0000256" key="1">
    <source>
        <dbReference type="ARBA" id="ARBA00004123"/>
    </source>
</evidence>
<evidence type="ECO:0000256" key="4">
    <source>
        <dbReference type="ARBA" id="ARBA00023163"/>
    </source>
</evidence>
<evidence type="ECO:0000256" key="5">
    <source>
        <dbReference type="ARBA" id="ARBA00023242"/>
    </source>
</evidence>
<keyword evidence="10" id="KW-1185">Reference proteome</keyword>
<keyword evidence="4 6" id="KW-0804">Transcription</keyword>
<dbReference type="InterPro" id="IPR006458">
    <property type="entry name" value="Ovate_C"/>
</dbReference>
<gene>
    <name evidence="9" type="ORF">G2W53_024285</name>
</gene>
<dbReference type="AlphaFoldDB" id="A0A834TD43"/>
<accession>A0A834TD43</accession>
<keyword evidence="5 6" id="KW-0539">Nucleus</keyword>
<comment type="function">
    <text evidence="6">Transcriptional repressor that regulates multiple aspects of plant growth and development.</text>
</comment>
<dbReference type="PANTHER" id="PTHR33057:SF70">
    <property type="entry name" value="TRANSCRIPTION REPRESSOR-RELATED"/>
    <property type="match status" value="1"/>
</dbReference>
<evidence type="ECO:0000256" key="3">
    <source>
        <dbReference type="ARBA" id="ARBA00023015"/>
    </source>
</evidence>
<dbReference type="Pfam" id="PF04844">
    <property type="entry name" value="Ovate"/>
    <property type="match status" value="1"/>
</dbReference>
<keyword evidence="2 6" id="KW-0678">Repressor</keyword>
<protein>
    <recommendedName>
        <fullName evidence="6">Transcription repressor</fullName>
    </recommendedName>
    <alternativeName>
        <fullName evidence="6">Ovate family protein</fullName>
    </alternativeName>
</protein>
<name>A0A834TD43_9FABA</name>
<dbReference type="GO" id="GO:0005634">
    <property type="term" value="C:nucleus"/>
    <property type="evidence" value="ECO:0007669"/>
    <property type="project" value="UniProtKB-SubCell"/>
</dbReference>
<evidence type="ECO:0000313" key="9">
    <source>
        <dbReference type="EMBL" id="KAF7818830.1"/>
    </source>
</evidence>
<feature type="region of interest" description="Disordered" evidence="7">
    <location>
        <begin position="32"/>
        <end position="58"/>
    </location>
</feature>
<dbReference type="Proteomes" id="UP000634136">
    <property type="component" value="Unassembled WGS sequence"/>
</dbReference>
<feature type="compositionally biased region" description="Polar residues" evidence="7">
    <location>
        <begin position="39"/>
        <end position="56"/>
    </location>
</feature>
<comment type="subcellular location">
    <subcellularLocation>
        <location evidence="1 6">Nucleus</location>
    </subcellularLocation>
</comment>
<evidence type="ECO:0000259" key="8">
    <source>
        <dbReference type="PROSITE" id="PS51754"/>
    </source>
</evidence>
<dbReference type="InterPro" id="IPR038933">
    <property type="entry name" value="Ovate"/>
</dbReference>
<dbReference type="PROSITE" id="PS51754">
    <property type="entry name" value="OVATE"/>
    <property type="match status" value="1"/>
</dbReference>
<dbReference type="PANTHER" id="PTHR33057">
    <property type="entry name" value="TRANSCRIPTION REPRESSOR OFP7-RELATED"/>
    <property type="match status" value="1"/>
</dbReference>
<feature type="domain" description="OVATE" evidence="8">
    <location>
        <begin position="100"/>
        <end position="159"/>
    </location>
</feature>
<dbReference type="GO" id="GO:0045892">
    <property type="term" value="P:negative regulation of DNA-templated transcription"/>
    <property type="evidence" value="ECO:0007669"/>
    <property type="project" value="UniProtKB-UniRule"/>
</dbReference>
<organism evidence="9 10">
    <name type="scientific">Senna tora</name>
    <dbReference type="NCBI Taxonomy" id="362788"/>
    <lineage>
        <taxon>Eukaryota</taxon>
        <taxon>Viridiplantae</taxon>
        <taxon>Streptophyta</taxon>
        <taxon>Embryophyta</taxon>
        <taxon>Tracheophyta</taxon>
        <taxon>Spermatophyta</taxon>
        <taxon>Magnoliopsida</taxon>
        <taxon>eudicotyledons</taxon>
        <taxon>Gunneridae</taxon>
        <taxon>Pentapetalae</taxon>
        <taxon>rosids</taxon>
        <taxon>fabids</taxon>
        <taxon>Fabales</taxon>
        <taxon>Fabaceae</taxon>
        <taxon>Caesalpinioideae</taxon>
        <taxon>Cassia clade</taxon>
        <taxon>Senna</taxon>
    </lineage>
</organism>
<comment type="caution">
    <text evidence="9">The sequence shown here is derived from an EMBL/GenBank/DDBJ whole genome shotgun (WGS) entry which is preliminary data.</text>
</comment>
<evidence type="ECO:0000256" key="7">
    <source>
        <dbReference type="SAM" id="MobiDB-lite"/>
    </source>
</evidence>
<proteinExistence type="predicted"/>
<reference evidence="9" key="1">
    <citation type="submission" date="2020-09" db="EMBL/GenBank/DDBJ databases">
        <title>Genome-Enabled Discovery of Anthraquinone Biosynthesis in Senna tora.</title>
        <authorList>
            <person name="Kang S.-H."/>
            <person name="Pandey R.P."/>
            <person name="Lee C.-M."/>
            <person name="Sim J.-S."/>
            <person name="Jeong J.-T."/>
            <person name="Choi B.-S."/>
            <person name="Jung M."/>
            <person name="Ginzburg D."/>
            <person name="Zhao K."/>
            <person name="Won S.Y."/>
            <person name="Oh T.-J."/>
            <person name="Yu Y."/>
            <person name="Kim N.-H."/>
            <person name="Lee O.R."/>
            <person name="Lee T.-H."/>
            <person name="Bashyal P."/>
            <person name="Kim T.-S."/>
            <person name="Lee W.-H."/>
            <person name="Kawkins C."/>
            <person name="Kim C.-K."/>
            <person name="Kim J.S."/>
            <person name="Ahn B.O."/>
            <person name="Rhee S.Y."/>
            <person name="Sohng J.K."/>
        </authorList>
    </citation>
    <scope>NUCLEOTIDE SEQUENCE</scope>
    <source>
        <tissue evidence="9">Leaf</tissue>
    </source>
</reference>
<keyword evidence="3 6" id="KW-0805">Transcription regulation</keyword>